<dbReference type="Gene3D" id="1.10.10.10">
    <property type="entry name" value="Winged helix-like DNA-binding domain superfamily/Winged helix DNA-binding domain"/>
    <property type="match status" value="1"/>
</dbReference>
<dbReference type="InterPro" id="IPR036388">
    <property type="entry name" value="WH-like_DNA-bd_sf"/>
</dbReference>
<evidence type="ECO:0000313" key="7">
    <source>
        <dbReference type="Proteomes" id="UP001165541"/>
    </source>
</evidence>
<evidence type="ECO:0000256" key="1">
    <source>
        <dbReference type="ARBA" id="ARBA00009437"/>
    </source>
</evidence>
<keyword evidence="4" id="KW-0804">Transcription</keyword>
<keyword evidence="3" id="KW-0238">DNA-binding</keyword>
<gene>
    <name evidence="6" type="ORF">M8A51_13885</name>
</gene>
<dbReference type="EMBL" id="JAMKFE010000007">
    <property type="protein sequence ID" value="MCM5680619.1"/>
    <property type="molecule type" value="Genomic_DNA"/>
</dbReference>
<dbReference type="SUPFAM" id="SSF53850">
    <property type="entry name" value="Periplasmic binding protein-like II"/>
    <property type="match status" value="1"/>
</dbReference>
<feature type="domain" description="HTH lysR-type" evidence="5">
    <location>
        <begin position="1"/>
        <end position="34"/>
    </location>
</feature>
<accession>A0ABT0YPF8</accession>
<dbReference type="PROSITE" id="PS50931">
    <property type="entry name" value="HTH_LYSR"/>
    <property type="match status" value="1"/>
</dbReference>
<dbReference type="CDD" id="cd08432">
    <property type="entry name" value="PBP2_GcdR_TrpI_HvrB_AmpR_like"/>
    <property type="match status" value="1"/>
</dbReference>
<keyword evidence="2" id="KW-0805">Transcription regulation</keyword>
<evidence type="ECO:0000259" key="5">
    <source>
        <dbReference type="PROSITE" id="PS50931"/>
    </source>
</evidence>
<dbReference type="PANTHER" id="PTHR30537">
    <property type="entry name" value="HTH-TYPE TRANSCRIPTIONAL REGULATOR"/>
    <property type="match status" value="1"/>
</dbReference>
<proteinExistence type="inferred from homology"/>
<evidence type="ECO:0000313" key="6">
    <source>
        <dbReference type="EMBL" id="MCM5680619.1"/>
    </source>
</evidence>
<dbReference type="InterPro" id="IPR005119">
    <property type="entry name" value="LysR_subst-bd"/>
</dbReference>
<organism evidence="6 7">
    <name type="scientific">Caldimonas mangrovi</name>
    <dbReference type="NCBI Taxonomy" id="2944811"/>
    <lineage>
        <taxon>Bacteria</taxon>
        <taxon>Pseudomonadati</taxon>
        <taxon>Pseudomonadota</taxon>
        <taxon>Betaproteobacteria</taxon>
        <taxon>Burkholderiales</taxon>
        <taxon>Sphaerotilaceae</taxon>
        <taxon>Caldimonas</taxon>
    </lineage>
</organism>
<dbReference type="InterPro" id="IPR000847">
    <property type="entry name" value="LysR_HTH_N"/>
</dbReference>
<evidence type="ECO:0000256" key="2">
    <source>
        <dbReference type="ARBA" id="ARBA00023015"/>
    </source>
</evidence>
<name>A0ABT0YPF8_9BURK</name>
<sequence>MNLTQGAVSRQVQLLEEYYGCPLFVRLPRGLGLTPEGQELLGPVQEALASLAEASARVRRLTESLTVQFPPTMAVRWFLPRLPALQAYMPGLEIRVAIHWTAAPDFSKSDADVIVAHGKGGWPHVVEVPLMREKLVPLCSPQVAAGLREPRDLARCTLLHASAQRHEWLTWLRGAGLDGTGGAPEQMFETVDMCLQSAERGLGVAVADASMFPELLADGRLVKPFEIEVDSGHAYFLTYPPQRSEHRGIRRLEQWLLSALAAESRG</sequence>
<dbReference type="Gene3D" id="3.40.190.10">
    <property type="entry name" value="Periplasmic binding protein-like II"/>
    <property type="match status" value="2"/>
</dbReference>
<dbReference type="PANTHER" id="PTHR30537:SF74">
    <property type="entry name" value="HTH-TYPE TRANSCRIPTIONAL REGULATOR TRPI"/>
    <property type="match status" value="1"/>
</dbReference>
<reference evidence="6" key="1">
    <citation type="submission" date="2022-05" db="EMBL/GenBank/DDBJ databases">
        <title>Schlegelella sp. nov., isolated from mangrove soil.</title>
        <authorList>
            <person name="Liu Y."/>
            <person name="Ge X."/>
            <person name="Liu W."/>
        </authorList>
    </citation>
    <scope>NUCLEOTIDE SEQUENCE</scope>
    <source>
        <strain evidence="6">S2-27</strain>
    </source>
</reference>
<evidence type="ECO:0000256" key="3">
    <source>
        <dbReference type="ARBA" id="ARBA00023125"/>
    </source>
</evidence>
<dbReference type="Proteomes" id="UP001165541">
    <property type="component" value="Unassembled WGS sequence"/>
</dbReference>
<comment type="caution">
    <text evidence="6">The sequence shown here is derived from an EMBL/GenBank/DDBJ whole genome shotgun (WGS) entry which is preliminary data.</text>
</comment>
<evidence type="ECO:0000256" key="4">
    <source>
        <dbReference type="ARBA" id="ARBA00023163"/>
    </source>
</evidence>
<dbReference type="InterPro" id="IPR036390">
    <property type="entry name" value="WH_DNA-bd_sf"/>
</dbReference>
<dbReference type="InterPro" id="IPR058163">
    <property type="entry name" value="LysR-type_TF_proteobact-type"/>
</dbReference>
<dbReference type="Pfam" id="PF03466">
    <property type="entry name" value="LysR_substrate"/>
    <property type="match status" value="1"/>
</dbReference>
<protein>
    <submittedName>
        <fullName evidence="6">LysR substrate-binding domain-containing protein</fullName>
    </submittedName>
</protein>
<keyword evidence="7" id="KW-1185">Reference proteome</keyword>
<dbReference type="Pfam" id="PF00126">
    <property type="entry name" value="HTH_1"/>
    <property type="match status" value="1"/>
</dbReference>
<comment type="similarity">
    <text evidence="1">Belongs to the LysR transcriptional regulatory family.</text>
</comment>
<dbReference type="SUPFAM" id="SSF46785">
    <property type="entry name" value="Winged helix' DNA-binding domain"/>
    <property type="match status" value="1"/>
</dbReference>